<feature type="binding site" evidence="6">
    <location>
        <position position="143"/>
    </location>
    <ligand>
        <name>S-adenosyl-L-methionine</name>
        <dbReference type="ChEBI" id="CHEBI:59789"/>
    </ligand>
</feature>
<dbReference type="InterPro" id="IPR020598">
    <property type="entry name" value="rRNA_Ade_methylase_Trfase_N"/>
</dbReference>
<dbReference type="Pfam" id="PF00398">
    <property type="entry name" value="RrnaAD"/>
    <property type="match status" value="1"/>
</dbReference>
<evidence type="ECO:0000259" key="8">
    <source>
        <dbReference type="SMART" id="SM00650"/>
    </source>
</evidence>
<keyword evidence="10" id="KW-1185">Reference proteome</keyword>
<feature type="binding site" evidence="6">
    <location>
        <position position="121"/>
    </location>
    <ligand>
        <name>S-adenosyl-L-methionine</name>
        <dbReference type="ChEBI" id="CHEBI:59789"/>
    </ligand>
</feature>
<dbReference type="InterPro" id="IPR020596">
    <property type="entry name" value="rRNA_Ade_Mease_Trfase_CS"/>
</dbReference>
<dbReference type="PANTHER" id="PTHR11727:SF17">
    <property type="entry name" value="DIMETHYLADENOSINE TRANSFERASE 1, MITOCHONDRIAL"/>
    <property type="match status" value="1"/>
</dbReference>
<dbReference type="EC" id="2.1.1.-" evidence="7"/>
<dbReference type="InterPro" id="IPR001737">
    <property type="entry name" value="KsgA/Erm"/>
</dbReference>
<dbReference type="GO" id="GO:0000179">
    <property type="term" value="F:rRNA (adenine-N6,N6-)-dimethyltransferase activity"/>
    <property type="evidence" value="ECO:0007669"/>
    <property type="project" value="UniProtKB-UniRule"/>
</dbReference>
<dbReference type="SUPFAM" id="SSF53335">
    <property type="entry name" value="S-adenosyl-L-methionine-dependent methyltransferases"/>
    <property type="match status" value="1"/>
</dbReference>
<protein>
    <recommendedName>
        <fullName evidence="7">rRNA adenine N(6)-methyltransferase</fullName>
        <ecNumber evidence="7">2.1.1.-</ecNumber>
    </recommendedName>
</protein>
<evidence type="ECO:0000313" key="9">
    <source>
        <dbReference type="EMBL" id="GAA51388.1"/>
    </source>
</evidence>
<gene>
    <name evidence="9" type="ORF">CLF_106023</name>
</gene>
<keyword evidence="3 6" id="KW-0808">Transferase</keyword>
<dbReference type="Proteomes" id="UP000008909">
    <property type="component" value="Unassembled WGS sequence"/>
</dbReference>
<dbReference type="AlphaFoldDB" id="G7YEK5"/>
<evidence type="ECO:0000256" key="7">
    <source>
        <dbReference type="RuleBase" id="RU362106"/>
    </source>
</evidence>
<evidence type="ECO:0000256" key="2">
    <source>
        <dbReference type="ARBA" id="ARBA00022603"/>
    </source>
</evidence>
<dbReference type="PANTHER" id="PTHR11727">
    <property type="entry name" value="DIMETHYLADENOSINE TRANSFERASE"/>
    <property type="match status" value="1"/>
</dbReference>
<keyword evidence="2 6" id="KW-0489">Methyltransferase</keyword>
<dbReference type="Gene3D" id="1.10.8.100">
    <property type="entry name" value="Ribosomal RNA adenine dimethylase-like, domain 2"/>
    <property type="match status" value="1"/>
</dbReference>
<organism evidence="9 10">
    <name type="scientific">Clonorchis sinensis</name>
    <name type="common">Chinese liver fluke</name>
    <dbReference type="NCBI Taxonomy" id="79923"/>
    <lineage>
        <taxon>Eukaryota</taxon>
        <taxon>Metazoa</taxon>
        <taxon>Spiralia</taxon>
        <taxon>Lophotrochozoa</taxon>
        <taxon>Platyhelminthes</taxon>
        <taxon>Trematoda</taxon>
        <taxon>Digenea</taxon>
        <taxon>Opisthorchiida</taxon>
        <taxon>Opisthorchiata</taxon>
        <taxon>Opisthorchiidae</taxon>
        <taxon>Clonorchis</taxon>
    </lineage>
</organism>
<dbReference type="InterPro" id="IPR023165">
    <property type="entry name" value="rRNA_Ade_diMease-like_C"/>
</dbReference>
<dbReference type="PROSITE" id="PS01131">
    <property type="entry name" value="RRNA_A_DIMETH"/>
    <property type="match status" value="1"/>
</dbReference>
<evidence type="ECO:0000256" key="5">
    <source>
        <dbReference type="ARBA" id="ARBA00022884"/>
    </source>
</evidence>
<name>G7YEK5_CLOSI</name>
<feature type="binding site" evidence="6">
    <location>
        <position position="94"/>
    </location>
    <ligand>
        <name>S-adenosyl-L-methionine</name>
        <dbReference type="ChEBI" id="CHEBI:59789"/>
    </ligand>
</feature>
<keyword evidence="4 6" id="KW-0949">S-adenosyl-L-methionine</keyword>
<dbReference type="GO" id="GO:0006391">
    <property type="term" value="P:transcription initiation at mitochondrial promoter"/>
    <property type="evidence" value="ECO:0007669"/>
    <property type="project" value="TreeGrafter"/>
</dbReference>
<sequence>MSLLQRDKAPSLDSLHPALFKQGGPGGGGGIPLEWSSSTVIPVFTKGTRTSCENHRVISPVAVVAKPLHFPPLPSLREVLRIYGLRAQKQLSQNFLLQPASLNSFVKCAGSLHNAYVLEVGPGPGGLTRAILQCRPRHLAVVEIDRRFIPGLEELRMAAAEMGIKMDIYRQDILQFTGEAIFPIEACQTEESWGATVANSSSDFSKHDATCGALTCPPPPSRVRVIGNLPFNISTPLVIRWLHDISEHRGIWRLGRVPMIFTFQKEVGQRLVADVWDEQRSRLSVMAQAYCEVKFMEEIPGSAFLPRPQVDAAIVRLVPLSQPLIPVAFPYVEKLVRAAFHFRTKQVVHGLETLFPSNRPELVIRLFKEAGVQPVKRPTQVTALSSVNDGSACAIRGRTTAASGAGHILRLKFPLHIRTLVFYLSRYGFPDTNPQELLFWNYDG</sequence>
<evidence type="ECO:0000256" key="1">
    <source>
        <dbReference type="ARBA" id="ARBA00004173"/>
    </source>
</evidence>
<feature type="binding site" evidence="6">
    <location>
        <position position="172"/>
    </location>
    <ligand>
        <name>S-adenosyl-L-methionine</name>
        <dbReference type="ChEBI" id="CHEBI:59789"/>
    </ligand>
</feature>
<comment type="similarity">
    <text evidence="6 7">Belongs to the class I-like SAM-binding methyltransferase superfamily. rRNA adenine N(6)-methyltransferase family.</text>
</comment>
<keyword evidence="5 6" id="KW-0694">RNA-binding</keyword>
<dbReference type="GO" id="GO:0003723">
    <property type="term" value="F:RNA binding"/>
    <property type="evidence" value="ECO:0007669"/>
    <property type="project" value="UniProtKB-UniRule"/>
</dbReference>
<evidence type="ECO:0000256" key="6">
    <source>
        <dbReference type="PROSITE-ProRule" id="PRU01026"/>
    </source>
</evidence>
<feature type="binding site" evidence="6">
    <location>
        <position position="96"/>
    </location>
    <ligand>
        <name>S-adenosyl-L-methionine</name>
        <dbReference type="ChEBI" id="CHEBI:59789"/>
    </ligand>
</feature>
<dbReference type="InterPro" id="IPR029063">
    <property type="entry name" value="SAM-dependent_MTases_sf"/>
</dbReference>
<dbReference type="SMART" id="SM00650">
    <property type="entry name" value="rADc"/>
    <property type="match status" value="1"/>
</dbReference>
<reference key="2">
    <citation type="submission" date="2011-10" db="EMBL/GenBank/DDBJ databases">
        <title>The genome and transcriptome sequence of Clonorchis sinensis provide insights into the carcinogenic liver fluke.</title>
        <authorList>
            <person name="Wang X."/>
            <person name="Huang Y."/>
            <person name="Chen W."/>
            <person name="Liu H."/>
            <person name="Guo L."/>
            <person name="Chen Y."/>
            <person name="Luo F."/>
            <person name="Zhou W."/>
            <person name="Sun J."/>
            <person name="Mao Q."/>
            <person name="Liang P."/>
            <person name="Zhou C."/>
            <person name="Tian Y."/>
            <person name="Men J."/>
            <person name="Lv X."/>
            <person name="Huang L."/>
            <person name="Zhou J."/>
            <person name="Hu Y."/>
            <person name="Li R."/>
            <person name="Zhang F."/>
            <person name="Lei H."/>
            <person name="Li X."/>
            <person name="Hu X."/>
            <person name="Liang C."/>
            <person name="Xu J."/>
            <person name="Wu Z."/>
            <person name="Yu X."/>
        </authorList>
    </citation>
    <scope>NUCLEOTIDE SEQUENCE</scope>
    <source>
        <strain>Henan</strain>
    </source>
</reference>
<dbReference type="EMBL" id="DF143147">
    <property type="protein sequence ID" value="GAA51388.1"/>
    <property type="molecule type" value="Genomic_DNA"/>
</dbReference>
<feature type="domain" description="Ribosomal RNA adenine methylase transferase N-terminal" evidence="8">
    <location>
        <begin position="101"/>
        <end position="321"/>
    </location>
</feature>
<dbReference type="Gene3D" id="3.40.50.150">
    <property type="entry name" value="Vaccinia Virus protein VP39"/>
    <property type="match status" value="1"/>
</dbReference>
<accession>G7YEK5</accession>
<comment type="subcellular location">
    <subcellularLocation>
        <location evidence="1">Mitochondrion</location>
    </subcellularLocation>
</comment>
<proteinExistence type="inferred from homology"/>
<keyword evidence="7" id="KW-0698">rRNA processing</keyword>
<feature type="binding site" evidence="6">
    <location>
        <position position="228"/>
    </location>
    <ligand>
        <name>S-adenosyl-L-methionine</name>
        <dbReference type="ChEBI" id="CHEBI:59789"/>
    </ligand>
</feature>
<evidence type="ECO:0000313" key="10">
    <source>
        <dbReference type="Proteomes" id="UP000008909"/>
    </source>
</evidence>
<dbReference type="GO" id="GO:0005759">
    <property type="term" value="C:mitochondrial matrix"/>
    <property type="evidence" value="ECO:0007669"/>
    <property type="project" value="TreeGrafter"/>
</dbReference>
<dbReference type="PROSITE" id="PS51689">
    <property type="entry name" value="SAM_RNA_A_N6_MT"/>
    <property type="match status" value="1"/>
</dbReference>
<dbReference type="GO" id="GO:0034246">
    <property type="term" value="F:mitochondrial transcription factor activity"/>
    <property type="evidence" value="ECO:0007669"/>
    <property type="project" value="TreeGrafter"/>
</dbReference>
<evidence type="ECO:0000256" key="4">
    <source>
        <dbReference type="ARBA" id="ARBA00022691"/>
    </source>
</evidence>
<evidence type="ECO:0000256" key="3">
    <source>
        <dbReference type="ARBA" id="ARBA00022679"/>
    </source>
</evidence>
<reference evidence="9" key="1">
    <citation type="journal article" date="2011" name="Genome Biol.">
        <title>The draft genome of the carcinogenic human liver fluke Clonorchis sinensis.</title>
        <authorList>
            <person name="Wang X."/>
            <person name="Chen W."/>
            <person name="Huang Y."/>
            <person name="Sun J."/>
            <person name="Men J."/>
            <person name="Liu H."/>
            <person name="Luo F."/>
            <person name="Guo L."/>
            <person name="Lv X."/>
            <person name="Deng C."/>
            <person name="Zhou C."/>
            <person name="Fan Y."/>
            <person name="Li X."/>
            <person name="Huang L."/>
            <person name="Hu Y."/>
            <person name="Liang C."/>
            <person name="Hu X."/>
            <person name="Xu J."/>
            <person name="Yu X."/>
        </authorList>
    </citation>
    <scope>NUCLEOTIDE SEQUENCE [LARGE SCALE GENOMIC DNA]</scope>
    <source>
        <strain evidence="9">Henan</strain>
    </source>
</reference>